<dbReference type="Proteomes" id="UP000749559">
    <property type="component" value="Unassembled WGS sequence"/>
</dbReference>
<comment type="cofactor">
    <cofactor evidence="1">
        <name>Fe cation</name>
        <dbReference type="ChEBI" id="CHEBI:24875"/>
    </cofactor>
</comment>
<dbReference type="OrthoDB" id="445007at2759"/>
<feature type="non-terminal residue" evidence="2">
    <location>
        <position position="1"/>
    </location>
</feature>
<evidence type="ECO:0000313" key="3">
    <source>
        <dbReference type="Proteomes" id="UP000749559"/>
    </source>
</evidence>
<proteinExistence type="predicted"/>
<accession>A0A8J1UCS6</accession>
<dbReference type="EMBL" id="CAIIXF020000006">
    <property type="protein sequence ID" value="CAH1785677.1"/>
    <property type="molecule type" value="Genomic_DNA"/>
</dbReference>
<dbReference type="PANTHER" id="PTHR20883">
    <property type="entry name" value="PHYTANOYL-COA DIOXYGENASE DOMAIN CONTAINING 1"/>
    <property type="match status" value="1"/>
</dbReference>
<gene>
    <name evidence="2" type="ORF">OFUS_LOCUS11697</name>
</gene>
<evidence type="ECO:0000313" key="2">
    <source>
        <dbReference type="EMBL" id="CAH1785677.1"/>
    </source>
</evidence>
<dbReference type="Gene3D" id="2.60.120.620">
    <property type="entry name" value="q2cbj1_9rhob like domain"/>
    <property type="match status" value="1"/>
</dbReference>
<sequence length="300" mass="34278">DLPHTPPVEMEQNIQGFKYTGDDWEVTDEMKTHFDEFGYIIVRGLLTNDETQKLRQFLETDKGIMDHKVDKDDGEGKHARATVWNNPSDDILGVVARTNRMAGTWEKLLRGEVYHYHAKLIMKDAFTGGAFVWHQDYGYWYNNGCIFPNMGTTWTAIDRADKNNGCLKIIPGSHKIGRLDHIRVGTQVGADIARVEEISKVCPVIQPELDPGDAMFFHCNILHRSDQNNSANRRWGYLCCYNRADNSPYKEDSPHPAYSKLDQLPNSSIRDCDITKVAATRDYYKPSKNSAFYQVPAKIN</sequence>
<organism evidence="2 3">
    <name type="scientific">Owenia fusiformis</name>
    <name type="common">Polychaete worm</name>
    <dbReference type="NCBI Taxonomy" id="6347"/>
    <lineage>
        <taxon>Eukaryota</taxon>
        <taxon>Metazoa</taxon>
        <taxon>Spiralia</taxon>
        <taxon>Lophotrochozoa</taxon>
        <taxon>Annelida</taxon>
        <taxon>Polychaeta</taxon>
        <taxon>Sedentaria</taxon>
        <taxon>Canalipalpata</taxon>
        <taxon>Sabellida</taxon>
        <taxon>Oweniida</taxon>
        <taxon>Oweniidae</taxon>
        <taxon>Owenia</taxon>
    </lineage>
</organism>
<reference evidence="2" key="1">
    <citation type="submission" date="2022-03" db="EMBL/GenBank/DDBJ databases">
        <authorList>
            <person name="Martin C."/>
        </authorList>
    </citation>
    <scope>NUCLEOTIDE SEQUENCE</scope>
</reference>
<dbReference type="PANTHER" id="PTHR20883:SF51">
    <property type="entry name" value="PHYTANOYL-COA HYDROXYLASE"/>
    <property type="match status" value="1"/>
</dbReference>
<name>A0A8J1UCS6_OWEFU</name>
<evidence type="ECO:0000256" key="1">
    <source>
        <dbReference type="ARBA" id="ARBA00001962"/>
    </source>
</evidence>
<keyword evidence="3" id="KW-1185">Reference proteome</keyword>
<dbReference type="AlphaFoldDB" id="A0A8J1UCS6"/>
<protein>
    <submittedName>
        <fullName evidence="2">Uncharacterized protein</fullName>
    </submittedName>
</protein>
<dbReference type="Pfam" id="PF05721">
    <property type="entry name" value="PhyH"/>
    <property type="match status" value="1"/>
</dbReference>
<dbReference type="InterPro" id="IPR008775">
    <property type="entry name" value="Phytyl_CoA_dOase-like"/>
</dbReference>
<comment type="caution">
    <text evidence="2">The sequence shown here is derived from an EMBL/GenBank/DDBJ whole genome shotgun (WGS) entry which is preliminary data.</text>
</comment>
<dbReference type="SUPFAM" id="SSF51197">
    <property type="entry name" value="Clavaminate synthase-like"/>
    <property type="match status" value="1"/>
</dbReference>